<dbReference type="EC" id="1.1.5.2" evidence="3"/>
<reference evidence="3 4" key="2">
    <citation type="journal article" date="2014" name="Int. J. Syst. Evol. Microbiol.">
        <title>Methanobacterium paludis sp. nov. and a novel strain of Methanobacterium lacus isolated from northern peatlands.</title>
        <authorList>
            <person name="Cadillo-Quiroz H."/>
            <person name="Brauer S.L."/>
            <person name="Goodson N."/>
            <person name="Yavitt J.B."/>
            <person name="Zinder S.H."/>
        </authorList>
    </citation>
    <scope>NUCLEOTIDE SEQUENCE [LARGE SCALE GENOMIC DNA]</scope>
    <source>
        <strain evidence="3 4">AL-21</strain>
    </source>
</reference>
<proteinExistence type="predicted"/>
<organism evidence="3 4">
    <name type="scientific">Methanobacterium lacus (strain AL-21)</name>
    <dbReference type="NCBI Taxonomy" id="877455"/>
    <lineage>
        <taxon>Archaea</taxon>
        <taxon>Methanobacteriati</taxon>
        <taxon>Methanobacteriota</taxon>
        <taxon>Methanomada group</taxon>
        <taxon>Methanobacteria</taxon>
        <taxon>Methanobacteriales</taxon>
        <taxon>Methanobacteriaceae</taxon>
        <taxon>Methanobacterium</taxon>
    </lineage>
</organism>
<dbReference type="InterPro" id="IPR011041">
    <property type="entry name" value="Quinoprot_gluc/sorb_DH_b-prop"/>
</dbReference>
<evidence type="ECO:0000313" key="4">
    <source>
        <dbReference type="Proteomes" id="UP000007490"/>
    </source>
</evidence>
<keyword evidence="1" id="KW-0472">Membrane</keyword>
<reference evidence="4" key="1">
    <citation type="submission" date="2011-02" db="EMBL/GenBank/DDBJ databases">
        <title>Complete sequence of Methanobacterium sp. AL-21.</title>
        <authorList>
            <consortium name="US DOE Joint Genome Institute"/>
            <person name="Lucas S."/>
            <person name="Copeland A."/>
            <person name="Lapidus A."/>
            <person name="Cheng J.-F."/>
            <person name="Goodwin L."/>
            <person name="Pitluck S."/>
            <person name="Chertkov O."/>
            <person name="Detter J.C."/>
            <person name="Han C."/>
            <person name="Tapia R."/>
            <person name="Land M."/>
            <person name="Hauser L."/>
            <person name="Kyrpides N."/>
            <person name="Ivanova N."/>
            <person name="Mikhailova N."/>
            <person name="Pagani I."/>
            <person name="Cadillo-Quiroz H."/>
            <person name="Imachi H."/>
            <person name="Zinder S."/>
            <person name="Liu W."/>
            <person name="Woyke T."/>
        </authorList>
    </citation>
    <scope>NUCLEOTIDE SEQUENCE [LARGE SCALE GENOMIC DNA]</scope>
    <source>
        <strain evidence="4">AL-21</strain>
    </source>
</reference>
<dbReference type="eggNOG" id="arCOG02796">
    <property type="taxonomic scope" value="Archaea"/>
</dbReference>
<dbReference type="Proteomes" id="UP000007490">
    <property type="component" value="Chromosome"/>
</dbReference>
<feature type="transmembrane region" description="Helical" evidence="1">
    <location>
        <begin position="5"/>
        <end position="23"/>
    </location>
</feature>
<dbReference type="GO" id="GO:0008876">
    <property type="term" value="F:quinoprotein glucose dehydrogenase activity"/>
    <property type="evidence" value="ECO:0007669"/>
    <property type="project" value="UniProtKB-EC"/>
</dbReference>
<evidence type="ECO:0000313" key="3">
    <source>
        <dbReference type="EMBL" id="ADZ08636.1"/>
    </source>
</evidence>
<dbReference type="KEGG" id="mel:Metbo_0384"/>
<feature type="domain" description="Glucose/Sorbosone dehydrogenase" evidence="2">
    <location>
        <begin position="41"/>
        <end position="329"/>
    </location>
</feature>
<evidence type="ECO:0000256" key="1">
    <source>
        <dbReference type="SAM" id="Phobius"/>
    </source>
</evidence>
<dbReference type="AlphaFoldDB" id="F0T914"/>
<keyword evidence="1" id="KW-0812">Transmembrane</keyword>
<sequence length="345" mass="37754">MEKKYLVAVIIVLILVVVAILVFPKNYNQTGFQSDVIAQNLQVPWAIDFLPNNTMIFTQRDGEVKIIDPAGSETVGKMAVTAQGESGLLGLAVDPDFSNNNYIYVYYTASDGNRVSRFVFNGTLKNETILLDKIPSNNIHNGGRIKFGPDGLLYITTGDAGNNASAQDLNSLAGKVLRMDKNGSVPVENPYNNYVYTYGHRDPQGLAWSSNGTLYESEHGDNHNDEINILVSGGNYGWPLYQGNNTAPGYILPMIVYTDYTLAPSGIAFYNNKLYVAGLRGSQLRQISLTSNGSSFTGQQALFTQLGRIREVVSHDGYLYIATSNTDGRGVPQLGDDKIIRITVN</sequence>
<dbReference type="PANTHER" id="PTHR19328">
    <property type="entry name" value="HEDGEHOG-INTERACTING PROTEIN"/>
    <property type="match status" value="1"/>
</dbReference>
<dbReference type="SUPFAM" id="SSF50952">
    <property type="entry name" value="Soluble quinoprotein glucose dehydrogenase"/>
    <property type="match status" value="1"/>
</dbReference>
<dbReference type="InterPro" id="IPR011042">
    <property type="entry name" value="6-blade_b-propeller_TolB-like"/>
</dbReference>
<evidence type="ECO:0000259" key="2">
    <source>
        <dbReference type="Pfam" id="PF07995"/>
    </source>
</evidence>
<keyword evidence="3" id="KW-0560">Oxidoreductase</keyword>
<protein>
    <submittedName>
        <fullName evidence="3">Quinoprotein glucose dehydrogenase</fullName>
        <ecNumber evidence="3">1.1.5.2</ecNumber>
    </submittedName>
</protein>
<dbReference type="InterPro" id="IPR012938">
    <property type="entry name" value="Glc/Sorbosone_DH"/>
</dbReference>
<dbReference type="HOGENOM" id="CLU_012253_0_0_2"/>
<accession>F0T914</accession>
<name>F0T914_METLA</name>
<dbReference type="RefSeq" id="WP_013643987.1">
    <property type="nucleotide sequence ID" value="NC_015216.1"/>
</dbReference>
<dbReference type="Gene3D" id="2.120.10.30">
    <property type="entry name" value="TolB, C-terminal domain"/>
    <property type="match status" value="1"/>
</dbReference>
<dbReference type="EMBL" id="CP002551">
    <property type="protein sequence ID" value="ADZ08636.1"/>
    <property type="molecule type" value="Genomic_DNA"/>
</dbReference>
<dbReference type="Pfam" id="PF07995">
    <property type="entry name" value="GSDH"/>
    <property type="match status" value="1"/>
</dbReference>
<keyword evidence="1" id="KW-1133">Transmembrane helix</keyword>
<keyword evidence="4" id="KW-1185">Reference proteome</keyword>
<dbReference type="OrthoDB" id="6744at2157"/>
<dbReference type="PANTHER" id="PTHR19328:SF13">
    <property type="entry name" value="HIPL1 PROTEIN"/>
    <property type="match status" value="1"/>
</dbReference>
<gene>
    <name evidence="3" type="ordered locus">Metbo_0384</name>
</gene>
<dbReference type="GeneID" id="10276821"/>